<feature type="transmembrane region" description="Helical" evidence="1">
    <location>
        <begin position="329"/>
        <end position="348"/>
    </location>
</feature>
<accession>D6XXS5</accession>
<feature type="transmembrane region" description="Helical" evidence="1">
    <location>
        <begin position="521"/>
        <end position="541"/>
    </location>
</feature>
<sequence length="1019" mass="110963">MKMMNGLLNRKIMVVLFSALILIFGFMGANRLDRELFPDLDFDLIMVSIAAGDMPVSDVERLITDPFEDTLLRTDAVKDFQSTTSSGAAMFYMETASGETREAVRELEGAADALMASVPEIVFADVMAMSTNQEYEFFMAISEGSMADMTRFGRIVEERLEGLSEVKDVRLNGTEESHIELVFDYEAMLGYGLHLTEAIRQIQEADVTLSVAEVDGSQSTVPVRWDTSFQSVSDIERLMLRSGGGPLALTEVATVEEASSRESAMAWLNGDRDFIFVEIGREEDATQLEMAEAVRGEIQDLMPLTYSYGVTFEEVVNQADYVSAAIGDVTQNILIGGLLALGVLLVFLRNVRAMLIVSVTIPLSILLTFASMWILDYSINMLTLIGLGLGIGMMVDASIVILESIYRKKEQGLAGREAVMTGLKEVTSAVLASMLTTVVVFLPVGLFGGDFAVFILILSVVVVITLVSSVLVSFTLIPSLSEAFLKLKGKSRDQDIPPEGRTIHKYGSLIGKLTEKKRRRYGVIMLFTLVFVSSLLLTTRIPSTIMPDVMDRYAEIGISLESGLTTSEREAVVEAVQGKLEQIDDIESVIVIDGVDYLFTLINMTKDDEETVPQADVNLAISEALASLEEDHPVTGSGMVMGPGQASPVTLFIKGDDNEQMKQLQERVARDLEDVTGIANIAESNRLEQEERQFLFHEARITEAGLTKGDVLGQIQAASAVIPVGTIRESGLDQDVLARSNAAMTTEDELSELMILGYDGTPYPLGDFASLETVYAPGEISRANGERYVTVTADIEGRDLGAVNRDVQEMIGSLTVPDGITVEAGGDLEAQQEMIMDFLLIIGISIVLVYMVMAVQFNSFIQPFIVMTVIPLTATGSILALFLTQRELSILSALGILMLIGIVLNNAILLIDRINQLRRSGMPVKEAVVEASKNRIRPIFMTTLTTVGGMLPLALATGAAGGFHAPLATVMIGGLLFAPLITLVLIPSVYLTVEDVLGLFRRRNKREERSASNTEEVAS</sequence>
<dbReference type="PRINTS" id="PR00702">
    <property type="entry name" value="ACRIFLAVINRP"/>
</dbReference>
<dbReference type="OrthoDB" id="9757876at2"/>
<feature type="transmembrane region" description="Helical" evidence="1">
    <location>
        <begin position="426"/>
        <end position="447"/>
    </location>
</feature>
<proteinExistence type="predicted"/>
<evidence type="ECO:0000313" key="2">
    <source>
        <dbReference type="EMBL" id="ADI00118.1"/>
    </source>
</evidence>
<dbReference type="eggNOG" id="COG0841">
    <property type="taxonomic scope" value="Bacteria"/>
</dbReference>
<feature type="transmembrane region" description="Helical" evidence="1">
    <location>
        <begin position="381"/>
        <end position="405"/>
    </location>
</feature>
<feature type="transmembrane region" description="Helical" evidence="1">
    <location>
        <begin position="453"/>
        <end position="477"/>
    </location>
</feature>
<dbReference type="PANTHER" id="PTHR32063:SF0">
    <property type="entry name" value="SWARMING MOTILITY PROTEIN SWRC"/>
    <property type="match status" value="1"/>
</dbReference>
<keyword evidence="1" id="KW-0812">Transmembrane</keyword>
<evidence type="ECO:0000256" key="1">
    <source>
        <dbReference type="SAM" id="Phobius"/>
    </source>
</evidence>
<dbReference type="HOGENOM" id="CLU_002755_1_2_9"/>
<dbReference type="SUPFAM" id="SSF82714">
    <property type="entry name" value="Multidrug efflux transporter AcrB TolC docking domain, DN and DC subdomains"/>
    <property type="match status" value="2"/>
</dbReference>
<feature type="transmembrane region" description="Helical" evidence="1">
    <location>
        <begin position="967"/>
        <end position="993"/>
    </location>
</feature>
<dbReference type="Gene3D" id="3.30.70.1440">
    <property type="entry name" value="Multidrug efflux transporter AcrB pore domain"/>
    <property type="match status" value="1"/>
</dbReference>
<feature type="transmembrane region" description="Helical" evidence="1">
    <location>
        <begin position="864"/>
        <end position="884"/>
    </location>
</feature>
<feature type="transmembrane region" description="Helical" evidence="1">
    <location>
        <begin position="890"/>
        <end position="911"/>
    </location>
</feature>
<feature type="transmembrane region" description="Helical" evidence="1">
    <location>
        <begin position="838"/>
        <end position="857"/>
    </location>
</feature>
<dbReference type="SUPFAM" id="SSF82866">
    <property type="entry name" value="Multidrug efflux transporter AcrB transmembrane domain"/>
    <property type="match status" value="2"/>
</dbReference>
<dbReference type="GO" id="GO:0005886">
    <property type="term" value="C:plasma membrane"/>
    <property type="evidence" value="ECO:0007669"/>
    <property type="project" value="TreeGrafter"/>
</dbReference>
<feature type="transmembrane region" description="Helical" evidence="1">
    <location>
        <begin position="939"/>
        <end position="961"/>
    </location>
</feature>
<dbReference type="GO" id="GO:0042910">
    <property type="term" value="F:xenobiotic transmembrane transporter activity"/>
    <property type="evidence" value="ECO:0007669"/>
    <property type="project" value="TreeGrafter"/>
</dbReference>
<protein>
    <submittedName>
        <fullName evidence="2">Acriflavin resistance protein</fullName>
    </submittedName>
</protein>
<dbReference type="Gene3D" id="3.30.70.1320">
    <property type="entry name" value="Multidrug efflux transporter AcrB pore domain like"/>
    <property type="match status" value="1"/>
</dbReference>
<dbReference type="AlphaFoldDB" id="D6XXS5"/>
<evidence type="ECO:0000313" key="3">
    <source>
        <dbReference type="Proteomes" id="UP000000271"/>
    </source>
</evidence>
<dbReference type="Pfam" id="PF00873">
    <property type="entry name" value="ACR_tran"/>
    <property type="match status" value="1"/>
</dbReference>
<dbReference type="KEGG" id="bse:Bsel_2618"/>
<dbReference type="STRING" id="439292.Bsel_2618"/>
<name>D6XXS5_BACIE</name>
<dbReference type="Gene3D" id="3.30.70.1430">
    <property type="entry name" value="Multidrug efflux transporter AcrB pore domain"/>
    <property type="match status" value="2"/>
</dbReference>
<dbReference type="Gene3D" id="3.30.2090.10">
    <property type="entry name" value="Multidrug efflux transporter AcrB TolC docking domain, DN and DC subdomains"/>
    <property type="match status" value="2"/>
</dbReference>
<dbReference type="PANTHER" id="PTHR32063">
    <property type="match status" value="1"/>
</dbReference>
<dbReference type="InterPro" id="IPR027463">
    <property type="entry name" value="AcrB_DN_DC_subdom"/>
</dbReference>
<feature type="transmembrane region" description="Helical" evidence="1">
    <location>
        <begin position="355"/>
        <end position="375"/>
    </location>
</feature>
<keyword evidence="3" id="KW-1185">Reference proteome</keyword>
<keyword evidence="1" id="KW-0472">Membrane</keyword>
<dbReference type="Proteomes" id="UP000000271">
    <property type="component" value="Chromosome"/>
</dbReference>
<dbReference type="InterPro" id="IPR001036">
    <property type="entry name" value="Acrflvin-R"/>
</dbReference>
<keyword evidence="1" id="KW-1133">Transmembrane helix</keyword>
<dbReference type="EMBL" id="CP001791">
    <property type="protein sequence ID" value="ADI00118.1"/>
    <property type="molecule type" value="Genomic_DNA"/>
</dbReference>
<dbReference type="Gene3D" id="1.20.1640.10">
    <property type="entry name" value="Multidrug efflux transporter AcrB transmembrane domain"/>
    <property type="match status" value="2"/>
</dbReference>
<gene>
    <name evidence="2" type="ordered locus">Bsel_2618</name>
</gene>
<dbReference type="RefSeq" id="WP_013173539.1">
    <property type="nucleotide sequence ID" value="NC_014219.1"/>
</dbReference>
<reference evidence="2" key="1">
    <citation type="submission" date="2009-10" db="EMBL/GenBank/DDBJ databases">
        <title>Complete sequence of Bacillus selenitireducens MLS10.</title>
        <authorList>
            <consortium name="US DOE Joint Genome Institute"/>
            <person name="Lucas S."/>
            <person name="Copeland A."/>
            <person name="Lapidus A."/>
            <person name="Glavina del Rio T."/>
            <person name="Dalin E."/>
            <person name="Tice H."/>
            <person name="Bruce D."/>
            <person name="Goodwin L."/>
            <person name="Pitluck S."/>
            <person name="Sims D."/>
            <person name="Brettin T."/>
            <person name="Detter J.C."/>
            <person name="Han C."/>
            <person name="Larimer F."/>
            <person name="Land M."/>
            <person name="Hauser L."/>
            <person name="Kyrpides N."/>
            <person name="Ovchinnikova G."/>
            <person name="Stolz J."/>
        </authorList>
    </citation>
    <scope>NUCLEOTIDE SEQUENCE [LARGE SCALE GENOMIC DNA]</scope>
    <source>
        <strain evidence="2">MLS10</strain>
    </source>
</reference>
<organism evidence="2 3">
    <name type="scientific">Bacillus selenitireducens (strain ATCC 700615 / DSM 15326 / MLS10)</name>
    <dbReference type="NCBI Taxonomy" id="439292"/>
    <lineage>
        <taxon>Bacteria</taxon>
        <taxon>Bacillati</taxon>
        <taxon>Bacillota</taxon>
        <taxon>Bacilli</taxon>
        <taxon>Bacillales</taxon>
        <taxon>Bacillaceae</taxon>
        <taxon>Salisediminibacterium</taxon>
    </lineage>
</organism>